<evidence type="ECO:0000313" key="2">
    <source>
        <dbReference type="Proteomes" id="UP000652231"/>
    </source>
</evidence>
<dbReference type="InterPro" id="IPR050816">
    <property type="entry name" value="Flavin-dep_Halogenase_NPB"/>
</dbReference>
<evidence type="ECO:0000313" key="1">
    <source>
        <dbReference type="EMBL" id="GGE00879.1"/>
    </source>
</evidence>
<dbReference type="Pfam" id="PF04820">
    <property type="entry name" value="Trp_halogenase"/>
    <property type="match status" value="2"/>
</dbReference>
<proteinExistence type="predicted"/>
<dbReference type="AlphaFoldDB" id="A0A8J2VCN7"/>
<reference evidence="1" key="1">
    <citation type="journal article" date="2014" name="Int. J. Syst. Evol. Microbiol.">
        <title>Complete genome sequence of Corynebacterium casei LMG S-19264T (=DSM 44701T), isolated from a smear-ripened cheese.</title>
        <authorList>
            <consortium name="US DOE Joint Genome Institute (JGI-PGF)"/>
            <person name="Walter F."/>
            <person name="Albersmeier A."/>
            <person name="Kalinowski J."/>
            <person name="Ruckert C."/>
        </authorList>
    </citation>
    <scope>NUCLEOTIDE SEQUENCE</scope>
    <source>
        <strain evidence="1">CGMCC 1.12924</strain>
    </source>
</reference>
<dbReference type="RefSeq" id="WP_188443133.1">
    <property type="nucleotide sequence ID" value="NZ_BMGK01000013.1"/>
</dbReference>
<dbReference type="Gene3D" id="3.50.50.60">
    <property type="entry name" value="FAD/NAD(P)-binding domain"/>
    <property type="match status" value="1"/>
</dbReference>
<dbReference type="GO" id="GO:0004497">
    <property type="term" value="F:monooxygenase activity"/>
    <property type="evidence" value="ECO:0007669"/>
    <property type="project" value="InterPro"/>
</dbReference>
<dbReference type="EMBL" id="BMGK01000013">
    <property type="protein sequence ID" value="GGE00879.1"/>
    <property type="molecule type" value="Genomic_DNA"/>
</dbReference>
<reference evidence="1" key="2">
    <citation type="submission" date="2020-09" db="EMBL/GenBank/DDBJ databases">
        <authorList>
            <person name="Sun Q."/>
            <person name="Zhou Y."/>
        </authorList>
    </citation>
    <scope>NUCLEOTIDE SEQUENCE</scope>
    <source>
        <strain evidence="1">CGMCC 1.12924</strain>
    </source>
</reference>
<dbReference type="InterPro" id="IPR036188">
    <property type="entry name" value="FAD/NAD-bd_sf"/>
</dbReference>
<accession>A0A8J2VCN7</accession>
<dbReference type="PANTHER" id="PTHR43747:SF1">
    <property type="entry name" value="SLR1998 PROTEIN"/>
    <property type="match status" value="1"/>
</dbReference>
<name>A0A8J2VCN7_9FLAO</name>
<dbReference type="InterPro" id="IPR006905">
    <property type="entry name" value="Flavin_halogenase"/>
</dbReference>
<organism evidence="1 2">
    <name type="scientific">Planktosalinus lacus</name>
    <dbReference type="NCBI Taxonomy" id="1526573"/>
    <lineage>
        <taxon>Bacteria</taxon>
        <taxon>Pseudomonadati</taxon>
        <taxon>Bacteroidota</taxon>
        <taxon>Flavobacteriia</taxon>
        <taxon>Flavobacteriales</taxon>
        <taxon>Flavobacteriaceae</taxon>
        <taxon>Planktosalinus</taxon>
    </lineage>
</organism>
<gene>
    <name evidence="1" type="ORF">GCM10011312_25370</name>
</gene>
<protein>
    <submittedName>
        <fullName evidence="1">Uncharacterized protein</fullName>
    </submittedName>
</protein>
<dbReference type="PANTHER" id="PTHR43747">
    <property type="entry name" value="FAD-BINDING PROTEIN"/>
    <property type="match status" value="1"/>
</dbReference>
<dbReference type="Proteomes" id="UP000652231">
    <property type="component" value="Unassembled WGS sequence"/>
</dbReference>
<keyword evidence="2" id="KW-1185">Reference proteome</keyword>
<dbReference type="SUPFAM" id="SSF51905">
    <property type="entry name" value="FAD/NAD(P)-binding domain"/>
    <property type="match status" value="1"/>
</dbReference>
<comment type="caution">
    <text evidence="1">The sequence shown here is derived from an EMBL/GenBank/DDBJ whole genome shotgun (WGS) entry which is preliminary data.</text>
</comment>
<sequence length="438" mass="49928">MKSDKIIVIGGGPSGSSVASLLALKGHKVLLFEKEKFPRPHVGESLLPFNYHLFNELGVLDTMEKTYHRKPGVKFTNSDGSSNTVWYFNHSIKDPSSLSFHVDRAHFDNMLLDRTKELGVEVIEETTVKEVEFNQENDTVKVSTCNKEGVEEDYYTKFIIDASGQSTFLANSFNDKKNYDGLERVAINSHWQNPTYDKELEEGCIEIIHLGGEKMGWIWAIPLSKTRLSVGVVMSNSYFLSQRKRFSGEKKILDKIYLNELSESKLLDKILSNSVKEEPAMAHGDYSYYTNSKYGKNFAIIGDASAFLDPIFSSGIYVGMMSAKFVAEKLDEAFRENQNPESYLKPVYDNLDGAYELIEKLIRVFYDPNALSLSNLTEAKDAGYEQFDRAYTIYHYLLQGDFLLNHKKYQAAVDILKDNNQFQKYVNFIKSKKITSNN</sequence>